<organism evidence="2 3">
    <name type="scientific">Megaselia scalaris</name>
    <name type="common">Humpbacked fly</name>
    <name type="synonym">Phora scalaris</name>
    <dbReference type="NCBI Taxonomy" id="36166"/>
    <lineage>
        <taxon>Eukaryota</taxon>
        <taxon>Metazoa</taxon>
        <taxon>Ecdysozoa</taxon>
        <taxon>Arthropoda</taxon>
        <taxon>Hexapoda</taxon>
        <taxon>Insecta</taxon>
        <taxon>Pterygota</taxon>
        <taxon>Neoptera</taxon>
        <taxon>Endopterygota</taxon>
        <taxon>Diptera</taxon>
        <taxon>Brachycera</taxon>
        <taxon>Muscomorpha</taxon>
        <taxon>Platypezoidea</taxon>
        <taxon>Phoridae</taxon>
        <taxon>Megaseliini</taxon>
        <taxon>Megaselia</taxon>
    </lineage>
</organism>
<proteinExistence type="predicted"/>
<reference evidence="3" key="1">
    <citation type="submission" date="2013-02" db="EMBL/GenBank/DDBJ databases">
        <authorList>
            <person name="Hughes D."/>
        </authorList>
    </citation>
    <scope>NUCLEOTIDE SEQUENCE</scope>
    <source>
        <strain>Durham</strain>
        <strain evidence="3">NC isolate 2 -- Noor lab</strain>
    </source>
</reference>
<keyword evidence="3" id="KW-1185">Reference proteome</keyword>
<feature type="compositionally biased region" description="Basic and acidic residues" evidence="1">
    <location>
        <begin position="14"/>
        <end position="26"/>
    </location>
</feature>
<evidence type="ECO:0000256" key="1">
    <source>
        <dbReference type="SAM" id="MobiDB-lite"/>
    </source>
</evidence>
<dbReference type="Proteomes" id="UP000015102">
    <property type="component" value="Unassembled WGS sequence"/>
</dbReference>
<dbReference type="AlphaFoldDB" id="T1GBU1"/>
<reference evidence="2" key="2">
    <citation type="submission" date="2015-06" db="UniProtKB">
        <authorList>
            <consortium name="EnsemblMetazoa"/>
        </authorList>
    </citation>
    <scope>IDENTIFICATION</scope>
</reference>
<dbReference type="HOGENOM" id="CLU_2707605_0_0_1"/>
<evidence type="ECO:0000313" key="3">
    <source>
        <dbReference type="Proteomes" id="UP000015102"/>
    </source>
</evidence>
<dbReference type="EMBL" id="CAQQ02047771">
    <property type="status" value="NOT_ANNOTATED_CDS"/>
    <property type="molecule type" value="Genomic_DNA"/>
</dbReference>
<name>T1GBU1_MEGSC</name>
<evidence type="ECO:0000313" key="2">
    <source>
        <dbReference type="EnsemblMetazoa" id="MESCA000730-PA"/>
    </source>
</evidence>
<sequence length="73" mass="8246">MVAPYVPKISDSQDTSHFDRQKESKLPKSKDNIYSLVGVVLKAPHTPIFLKATSMLRKAASVNSWIIFLSHLY</sequence>
<dbReference type="EnsemblMetazoa" id="MESCA000730-RA">
    <property type="protein sequence ID" value="MESCA000730-PA"/>
    <property type="gene ID" value="MESCA000730"/>
</dbReference>
<protein>
    <submittedName>
        <fullName evidence="2">Uncharacterized protein</fullName>
    </submittedName>
</protein>
<accession>T1GBU1</accession>
<feature type="region of interest" description="Disordered" evidence="1">
    <location>
        <begin position="1"/>
        <end position="26"/>
    </location>
</feature>